<feature type="active site" description="Schiff-base intermediate with substrate" evidence="4">
    <location>
        <position position="167"/>
    </location>
</feature>
<sequence length="309" mass="33157">MSDFRPTGIWGAVLLPISADGEIDFSALADLVDVLCQSGVAGIYTNGTAAEFFNQTEAEFDKITELVLDRTSKAGVHVQIGVSNSNPRVARERLCRMVGRGVAAVQVTLPDWWPPSPTEQLRFLAGMAEVADGLPMVLYNPPTAKARIDVQGIMRLRAATPTLVGVKVAGGDEDWFAQRRAMLGDMSVFVAGHTVAFGRPLGADGAYSNVACLSPRGAVTHWEQIETDPTAALDLERRFRQFLQSTMIPLARDHGLSDAALDKAMAAAGAWGAISPQLMWPYSSATPEMIAQIRKSALDHVPELIGVNG</sequence>
<dbReference type="InterPro" id="IPR002220">
    <property type="entry name" value="DapA-like"/>
</dbReference>
<reference evidence="5 6" key="1">
    <citation type="submission" date="2017-05" db="EMBL/GenBank/DDBJ databases">
        <authorList>
            <person name="Song R."/>
            <person name="Chenine A.L."/>
            <person name="Ruprecht R.M."/>
        </authorList>
    </citation>
    <scope>NUCLEOTIDE SEQUENCE [LARGE SCALE GENOMIC DNA]</scope>
    <source>
        <strain evidence="5 6">CECT 8899</strain>
    </source>
</reference>
<dbReference type="PIRSF" id="PIRSF001365">
    <property type="entry name" value="DHDPS"/>
    <property type="match status" value="1"/>
</dbReference>
<name>A0A238LGS7_9RHOB</name>
<gene>
    <name evidence="5" type="primary">nanA_2</name>
    <name evidence="5" type="ORF">LOM8899_03058</name>
</gene>
<evidence type="ECO:0000256" key="2">
    <source>
        <dbReference type="ARBA" id="ARBA00023239"/>
    </source>
</evidence>
<dbReference type="SMART" id="SM01130">
    <property type="entry name" value="DHDPS"/>
    <property type="match status" value="1"/>
</dbReference>
<organism evidence="5 6">
    <name type="scientific">Flavimaricola marinus</name>
    <dbReference type="NCBI Taxonomy" id="1819565"/>
    <lineage>
        <taxon>Bacteria</taxon>
        <taxon>Pseudomonadati</taxon>
        <taxon>Pseudomonadota</taxon>
        <taxon>Alphaproteobacteria</taxon>
        <taxon>Rhodobacterales</taxon>
        <taxon>Paracoccaceae</taxon>
        <taxon>Flavimaricola</taxon>
    </lineage>
</organism>
<evidence type="ECO:0000256" key="4">
    <source>
        <dbReference type="PIRSR" id="PIRSR001365-1"/>
    </source>
</evidence>
<dbReference type="Gene3D" id="3.20.20.70">
    <property type="entry name" value="Aldolase class I"/>
    <property type="match status" value="1"/>
</dbReference>
<dbReference type="PANTHER" id="PTHR12128:SF66">
    <property type="entry name" value="4-HYDROXY-2-OXOGLUTARATE ALDOLASE, MITOCHONDRIAL"/>
    <property type="match status" value="1"/>
</dbReference>
<dbReference type="EMBL" id="FXZK01000006">
    <property type="protein sequence ID" value="SMY08899.1"/>
    <property type="molecule type" value="Genomic_DNA"/>
</dbReference>
<dbReference type="GO" id="GO:0008840">
    <property type="term" value="F:4-hydroxy-tetrahydrodipicolinate synthase activity"/>
    <property type="evidence" value="ECO:0007669"/>
    <property type="project" value="TreeGrafter"/>
</dbReference>
<evidence type="ECO:0000256" key="1">
    <source>
        <dbReference type="ARBA" id="ARBA00007592"/>
    </source>
</evidence>
<dbReference type="OrthoDB" id="199953at2"/>
<evidence type="ECO:0000313" key="6">
    <source>
        <dbReference type="Proteomes" id="UP000201613"/>
    </source>
</evidence>
<dbReference type="SUPFAM" id="SSF51569">
    <property type="entry name" value="Aldolase"/>
    <property type="match status" value="1"/>
</dbReference>
<dbReference type="CDD" id="cd00408">
    <property type="entry name" value="DHDPS-like"/>
    <property type="match status" value="1"/>
</dbReference>
<evidence type="ECO:0000256" key="3">
    <source>
        <dbReference type="PIRNR" id="PIRNR001365"/>
    </source>
</evidence>
<dbReference type="RefSeq" id="WP_093993090.1">
    <property type="nucleotide sequence ID" value="NZ_FXZK01000006.1"/>
</dbReference>
<comment type="similarity">
    <text evidence="1 3">Belongs to the DapA family.</text>
</comment>
<dbReference type="GO" id="GO:0008747">
    <property type="term" value="F:N-acetylneuraminate lyase activity"/>
    <property type="evidence" value="ECO:0007669"/>
    <property type="project" value="UniProtKB-EC"/>
</dbReference>
<dbReference type="EC" id="4.1.3.3" evidence="5"/>
<keyword evidence="2 3" id="KW-0456">Lyase</keyword>
<feature type="active site" description="Proton donor/acceptor" evidence="4">
    <location>
        <position position="139"/>
    </location>
</feature>
<dbReference type="Proteomes" id="UP000201613">
    <property type="component" value="Unassembled WGS sequence"/>
</dbReference>
<protein>
    <submittedName>
        <fullName evidence="5">N-acetylneuraminate lyase</fullName>
        <ecNumber evidence="5">4.1.3.3</ecNumber>
    </submittedName>
</protein>
<evidence type="ECO:0000313" key="5">
    <source>
        <dbReference type="EMBL" id="SMY08899.1"/>
    </source>
</evidence>
<dbReference type="PANTHER" id="PTHR12128">
    <property type="entry name" value="DIHYDRODIPICOLINATE SYNTHASE"/>
    <property type="match status" value="1"/>
</dbReference>
<dbReference type="InterPro" id="IPR013785">
    <property type="entry name" value="Aldolase_TIM"/>
</dbReference>
<accession>A0A238LGS7</accession>
<dbReference type="Pfam" id="PF00701">
    <property type="entry name" value="DHDPS"/>
    <property type="match status" value="1"/>
</dbReference>
<proteinExistence type="inferred from homology"/>
<keyword evidence="6" id="KW-1185">Reference proteome</keyword>
<dbReference type="AlphaFoldDB" id="A0A238LGS7"/>